<reference evidence="4 5" key="1">
    <citation type="journal article" date="2013" name="Genome Announc.">
        <title>Draft Genome Sequence of Catellicoccus marimammalium, a Novel Species Commonly Found in Gull Feces.</title>
        <authorList>
            <person name="Weigand M.R."/>
            <person name="Ryu H."/>
            <person name="Bozcek L."/>
            <person name="Konstantinidis K.T."/>
            <person name="Santo Domingo J.W."/>
        </authorList>
    </citation>
    <scope>NUCLEOTIDE SEQUENCE [LARGE SCALE GENOMIC DNA]</scope>
    <source>
        <strain evidence="4 5">M35/04/3</strain>
    </source>
</reference>
<dbReference type="GO" id="GO:0016747">
    <property type="term" value="F:acyltransferase activity, transferring groups other than amino-acyl groups"/>
    <property type="evidence" value="ECO:0007669"/>
    <property type="project" value="InterPro"/>
</dbReference>
<dbReference type="SUPFAM" id="SSF55729">
    <property type="entry name" value="Acyl-CoA N-acyltransferases (Nat)"/>
    <property type="match status" value="1"/>
</dbReference>
<dbReference type="InterPro" id="IPR000182">
    <property type="entry name" value="GNAT_dom"/>
</dbReference>
<accession>K8ZA10</accession>
<dbReference type="PROSITE" id="PS51186">
    <property type="entry name" value="GNAT"/>
    <property type="match status" value="1"/>
</dbReference>
<sequence>MIRTATKKDIPAYAYLLMTIFKDMELPLLQTWGEASVFQYLCQACTKEGYRYFYQRVRLLEEEKKIIGVAVGYPATEEKDIDQGWAQVLEEEKIPFEPLFWESECEGKDWYIDSVSVDTAWRGKGIGTRLLEDQIEVAREKGYATVALNVDFQNPRARKLYESIGFICHKEKEISNHPYAYMHFYTED</sequence>
<dbReference type="CDD" id="cd04301">
    <property type="entry name" value="NAT_SF"/>
    <property type="match status" value="1"/>
</dbReference>
<dbReference type="STRING" id="1234409.C683_0148"/>
<dbReference type="Proteomes" id="UP000016057">
    <property type="component" value="Unassembled WGS sequence"/>
</dbReference>
<gene>
    <name evidence="4" type="ORF">C683_0148</name>
</gene>
<protein>
    <submittedName>
        <fullName evidence="4">Acetyltransferase, GNAT family</fullName>
    </submittedName>
</protein>
<dbReference type="Gene3D" id="3.40.630.30">
    <property type="match status" value="1"/>
</dbReference>
<evidence type="ECO:0000256" key="1">
    <source>
        <dbReference type="ARBA" id="ARBA00022679"/>
    </source>
</evidence>
<name>K8ZA10_9ENTE</name>
<keyword evidence="5" id="KW-1185">Reference proteome</keyword>
<feature type="domain" description="N-acetyltransferase" evidence="3">
    <location>
        <begin position="1"/>
        <end position="187"/>
    </location>
</feature>
<evidence type="ECO:0000259" key="3">
    <source>
        <dbReference type="PROSITE" id="PS51186"/>
    </source>
</evidence>
<comment type="caution">
    <text evidence="4">The sequence shown here is derived from an EMBL/GenBank/DDBJ whole genome shotgun (WGS) entry which is preliminary data.</text>
</comment>
<evidence type="ECO:0000256" key="2">
    <source>
        <dbReference type="ARBA" id="ARBA00023315"/>
    </source>
</evidence>
<evidence type="ECO:0000313" key="5">
    <source>
        <dbReference type="Proteomes" id="UP000016057"/>
    </source>
</evidence>
<evidence type="ECO:0000313" key="4">
    <source>
        <dbReference type="EMBL" id="EKU27889.1"/>
    </source>
</evidence>
<dbReference type="InterPro" id="IPR050680">
    <property type="entry name" value="YpeA/RimI_acetyltransf"/>
</dbReference>
<proteinExistence type="predicted"/>
<dbReference type="Pfam" id="PF00583">
    <property type="entry name" value="Acetyltransf_1"/>
    <property type="match status" value="1"/>
</dbReference>
<dbReference type="AlphaFoldDB" id="K8ZA10"/>
<dbReference type="PANTHER" id="PTHR43420:SF52">
    <property type="entry name" value="N-ACETYLTRANSFERASE YODP"/>
    <property type="match status" value="1"/>
</dbReference>
<dbReference type="eggNOG" id="COG0456">
    <property type="taxonomic scope" value="Bacteria"/>
</dbReference>
<dbReference type="OrthoDB" id="5319888at2"/>
<keyword evidence="2" id="KW-0012">Acyltransferase</keyword>
<dbReference type="EMBL" id="AMYT01000007">
    <property type="protein sequence ID" value="EKU27889.1"/>
    <property type="molecule type" value="Genomic_DNA"/>
</dbReference>
<dbReference type="InterPro" id="IPR016181">
    <property type="entry name" value="Acyl_CoA_acyltransferase"/>
</dbReference>
<organism evidence="4 5">
    <name type="scientific">Catellicoccus marimammalium M35/04/3</name>
    <dbReference type="NCBI Taxonomy" id="1234409"/>
    <lineage>
        <taxon>Bacteria</taxon>
        <taxon>Bacillati</taxon>
        <taxon>Bacillota</taxon>
        <taxon>Bacilli</taxon>
        <taxon>Lactobacillales</taxon>
        <taxon>Enterococcaceae</taxon>
        <taxon>Catellicoccus</taxon>
    </lineage>
</organism>
<keyword evidence="1 4" id="KW-0808">Transferase</keyword>
<dbReference type="PANTHER" id="PTHR43420">
    <property type="entry name" value="ACETYLTRANSFERASE"/>
    <property type="match status" value="1"/>
</dbReference>
<dbReference type="RefSeq" id="WP_009488331.1">
    <property type="nucleotide sequence ID" value="NZ_AMYT01000007.1"/>
</dbReference>